<organism evidence="6 7">
    <name type="scientific">Mycobacterium numidiamassiliense</name>
    <dbReference type="NCBI Taxonomy" id="1841861"/>
    <lineage>
        <taxon>Bacteria</taxon>
        <taxon>Bacillati</taxon>
        <taxon>Actinomycetota</taxon>
        <taxon>Actinomycetes</taxon>
        <taxon>Mycobacteriales</taxon>
        <taxon>Mycobacteriaceae</taxon>
        <taxon>Mycobacterium</taxon>
    </lineage>
</organism>
<dbReference type="STRING" id="1841861.GCA_900157365_03268"/>
<dbReference type="SUPFAM" id="SSF52518">
    <property type="entry name" value="Thiamin diphosphate-binding fold (THDP-binding)"/>
    <property type="match status" value="1"/>
</dbReference>
<dbReference type="InterPro" id="IPR029061">
    <property type="entry name" value="THDP-binding"/>
</dbReference>
<dbReference type="GO" id="GO:0006086">
    <property type="term" value="P:pyruvate decarboxylation to acetyl-CoA"/>
    <property type="evidence" value="ECO:0007669"/>
    <property type="project" value="TreeGrafter"/>
</dbReference>
<evidence type="ECO:0000256" key="4">
    <source>
        <dbReference type="ARBA" id="ARBA00023052"/>
    </source>
</evidence>
<keyword evidence="4" id="KW-0786">Thiamine pyrophosphate</keyword>
<dbReference type="PANTHER" id="PTHR11516">
    <property type="entry name" value="PYRUVATE DEHYDROGENASE E1 COMPONENT, ALPHA SUBUNIT BACTERIAL AND ORGANELLAR"/>
    <property type="match status" value="1"/>
</dbReference>
<dbReference type="OrthoDB" id="9766715at2"/>
<gene>
    <name evidence="6" type="ORF">MNAB215_4948</name>
</gene>
<dbReference type="Proteomes" id="UP000240424">
    <property type="component" value="Unassembled WGS sequence"/>
</dbReference>
<evidence type="ECO:0000313" key="7">
    <source>
        <dbReference type="Proteomes" id="UP000240424"/>
    </source>
</evidence>
<protein>
    <submittedName>
        <fullName evidence="6">TPP-dependent pyruvate or acetoin dehydrogenase subunit alpha</fullName>
    </submittedName>
</protein>
<dbReference type="GO" id="GO:0000287">
    <property type="term" value="F:magnesium ion binding"/>
    <property type="evidence" value="ECO:0007669"/>
    <property type="project" value="UniProtKB-ARBA"/>
</dbReference>
<dbReference type="PANTHER" id="PTHR11516:SF60">
    <property type="entry name" value="PYRUVATE DEHYDROGENASE E1 COMPONENT SUBUNIT ALPHA"/>
    <property type="match status" value="1"/>
</dbReference>
<sequence length="328" mass="35359">MTENHSLQIQRRLYELMVLMKAADDRLSKGIGTGEFMCVYWPSRGQEAIAAAMGTALRPDDQLVTTYRGLHDLIGKGVPLEEIYGEMMGRTIGASRGKGGTMHIAKPEVGVMLSTGIVGAGPPVAVGLAMAAKRKGLDRVTVVSFGDGATNTGSFHEAANMAALWDLPLVFVCQNNLYAEMTPTSDTMKIEHVADRAAGYGMPGVRVDGNDPLAVKSALDEALRRARTGGGPTFIECVTFRFRGHYFGDRMPYIPKEQMASALAADPLPRFRNRLANTSVCSQDELDRIEQDALQAVEAALSAVMSSDSPTVAELDQDVYATPIKYPV</sequence>
<comment type="cofactor">
    <cofactor evidence="2">
        <name>thiamine diphosphate</name>
        <dbReference type="ChEBI" id="CHEBI:58937"/>
    </cofactor>
</comment>
<keyword evidence="6" id="KW-0670">Pyruvate</keyword>
<dbReference type="RefSeq" id="WP_077081122.1">
    <property type="nucleotide sequence ID" value="NZ_FUEZ01000004.1"/>
</dbReference>
<dbReference type="Pfam" id="PF00676">
    <property type="entry name" value="E1_dh"/>
    <property type="match status" value="1"/>
</dbReference>
<comment type="cofactor">
    <cofactor evidence="1">
        <name>Mg(2+)</name>
        <dbReference type="ChEBI" id="CHEBI:18420"/>
    </cofactor>
</comment>
<dbReference type="GO" id="GO:0004739">
    <property type="term" value="F:pyruvate dehydrogenase (acetyl-transferring) activity"/>
    <property type="evidence" value="ECO:0007669"/>
    <property type="project" value="TreeGrafter"/>
</dbReference>
<evidence type="ECO:0000259" key="5">
    <source>
        <dbReference type="Pfam" id="PF00676"/>
    </source>
</evidence>
<reference evidence="6 7" key="1">
    <citation type="submission" date="2017-01" db="EMBL/GenBank/DDBJ databases">
        <authorList>
            <consortium name="Urmite Genomes"/>
        </authorList>
    </citation>
    <scope>NUCLEOTIDE SEQUENCE [LARGE SCALE GENOMIC DNA]</scope>
    <source>
        <strain evidence="6 7">AB215</strain>
    </source>
</reference>
<dbReference type="InterPro" id="IPR050642">
    <property type="entry name" value="PDH_E1_Alpha_Subunit"/>
</dbReference>
<keyword evidence="7" id="KW-1185">Reference proteome</keyword>
<dbReference type="Gene3D" id="3.40.50.970">
    <property type="match status" value="1"/>
</dbReference>
<accession>A0A2U3PG55</accession>
<dbReference type="InterPro" id="IPR001017">
    <property type="entry name" value="DH_E1"/>
</dbReference>
<evidence type="ECO:0000256" key="2">
    <source>
        <dbReference type="ARBA" id="ARBA00001964"/>
    </source>
</evidence>
<evidence type="ECO:0000256" key="1">
    <source>
        <dbReference type="ARBA" id="ARBA00001946"/>
    </source>
</evidence>
<evidence type="ECO:0000256" key="3">
    <source>
        <dbReference type="ARBA" id="ARBA00023002"/>
    </source>
</evidence>
<dbReference type="CDD" id="cd02000">
    <property type="entry name" value="TPP_E1_PDC_ADC_BCADC"/>
    <property type="match status" value="1"/>
</dbReference>
<keyword evidence="3" id="KW-0560">Oxidoreductase</keyword>
<feature type="domain" description="Dehydrogenase E1 component" evidence="5">
    <location>
        <begin position="19"/>
        <end position="311"/>
    </location>
</feature>
<proteinExistence type="predicted"/>
<dbReference type="AlphaFoldDB" id="A0A2U3PG55"/>
<dbReference type="EMBL" id="FUEZ01000004">
    <property type="protein sequence ID" value="SPM42728.1"/>
    <property type="molecule type" value="Genomic_DNA"/>
</dbReference>
<name>A0A2U3PG55_9MYCO</name>
<evidence type="ECO:0000313" key="6">
    <source>
        <dbReference type="EMBL" id="SPM42728.1"/>
    </source>
</evidence>